<feature type="compositionally biased region" description="Low complexity" evidence="2">
    <location>
        <begin position="86"/>
        <end position="104"/>
    </location>
</feature>
<feature type="compositionally biased region" description="Polar residues" evidence="2">
    <location>
        <begin position="51"/>
        <end position="61"/>
    </location>
</feature>
<proteinExistence type="predicted"/>
<feature type="compositionally biased region" description="Basic and acidic residues" evidence="2">
    <location>
        <begin position="75"/>
        <end position="84"/>
    </location>
</feature>
<dbReference type="Pfam" id="PF13181">
    <property type="entry name" value="TPR_8"/>
    <property type="match status" value="1"/>
</dbReference>
<gene>
    <name evidence="3" type="ORF">Slati_2605200</name>
</gene>
<protein>
    <submittedName>
        <fullName evidence="3">TPR repeat-containing thioredoxin TTL1</fullName>
    </submittedName>
</protein>
<dbReference type="PANTHER" id="PTHR46050">
    <property type="entry name" value="TPR REPEAT-CONTAINING THIOREDOXIN"/>
    <property type="match status" value="1"/>
</dbReference>
<dbReference type="AlphaFoldDB" id="A0AAW2VSV1"/>
<feature type="repeat" description="TPR" evidence="1">
    <location>
        <begin position="385"/>
        <end position="418"/>
    </location>
</feature>
<dbReference type="SUPFAM" id="SSF48452">
    <property type="entry name" value="TPR-like"/>
    <property type="match status" value="2"/>
</dbReference>
<dbReference type="PANTHER" id="PTHR46050:SF18">
    <property type="entry name" value="TETRATRICOPEPTIDE REPEAT (TPR)-LIKE SUPERFAMILY PROTEIN"/>
    <property type="match status" value="1"/>
</dbReference>
<dbReference type="InterPro" id="IPR011990">
    <property type="entry name" value="TPR-like_helical_dom_sf"/>
</dbReference>
<organism evidence="3">
    <name type="scientific">Sesamum latifolium</name>
    <dbReference type="NCBI Taxonomy" id="2727402"/>
    <lineage>
        <taxon>Eukaryota</taxon>
        <taxon>Viridiplantae</taxon>
        <taxon>Streptophyta</taxon>
        <taxon>Embryophyta</taxon>
        <taxon>Tracheophyta</taxon>
        <taxon>Spermatophyta</taxon>
        <taxon>Magnoliopsida</taxon>
        <taxon>eudicotyledons</taxon>
        <taxon>Gunneridae</taxon>
        <taxon>Pentapetalae</taxon>
        <taxon>asterids</taxon>
        <taxon>lamiids</taxon>
        <taxon>Lamiales</taxon>
        <taxon>Pedaliaceae</taxon>
        <taxon>Sesamum</taxon>
    </lineage>
</organism>
<name>A0AAW2VSV1_9LAMI</name>
<dbReference type="InterPro" id="IPR044534">
    <property type="entry name" value="TTL1-4"/>
</dbReference>
<evidence type="ECO:0000256" key="2">
    <source>
        <dbReference type="SAM" id="MobiDB-lite"/>
    </source>
</evidence>
<reference evidence="3" key="1">
    <citation type="submission" date="2020-06" db="EMBL/GenBank/DDBJ databases">
        <authorList>
            <person name="Li T."/>
            <person name="Hu X."/>
            <person name="Zhang T."/>
            <person name="Song X."/>
            <person name="Zhang H."/>
            <person name="Dai N."/>
            <person name="Sheng W."/>
            <person name="Hou X."/>
            <person name="Wei L."/>
        </authorList>
    </citation>
    <scope>NUCLEOTIDE SEQUENCE</scope>
    <source>
        <strain evidence="3">KEN1</strain>
        <tissue evidence="3">Leaf</tissue>
    </source>
</reference>
<sequence length="618" mass="68358">MMAETAKYGLESEMGCGFMSTFFQLKGFRPRNSVMFQDSPCSKKHLDTSKSAKPQSVQGKRTLSKPVPVRPRLSNCRDQDRVARVSDAARSSTSSSNNSASNKTSTRRLIKEPTFTSSELSLALADQRKIDANGSLYRASTGNVMLLGHLGNLKQLGEGSKRDQKVAVEGNVRKRAVDTGYYQLGNILHSPRNRLNPDVIKSLGNEKYKQGKYEEALALYNQAIAIDPSNACYYSNKSAALMGLGRFVEAVSQCREAIRIDSSYHNAHCRLAKLYLRLGVAEKAVQHFKCSGRKAGPEDIAQAQAFKNCLDRCIEARGHGNWRKLLDECRTALSLGADAAPQIYAMKAEAWMKLHRHQEAYTAIQNAPLFNIELYVELLGSSATAGLLEVHALVYMANGRFEDAVAAVQHALRLDSSNSMNLTAETVKSVASARLNGNRLFKGFRFSEALVAYNKGLEKDPYNSILLCNRAACRSKLGQHEKAVEDCTAALTVRPSYSKARLRRANCNAKLEKWDAAIEDYELLMQEIPGDEEVRAALLEAKMQLSKLHSGHGKTTDTISNLVPVSRSMLILKTSAALSQSRGCGAVQTFRIHRQVKEIPGDNADSDRFRRSIRLYCT</sequence>
<dbReference type="EMBL" id="JACGWN010000009">
    <property type="protein sequence ID" value="KAL0432709.1"/>
    <property type="molecule type" value="Genomic_DNA"/>
</dbReference>
<keyword evidence="1" id="KW-0802">TPR repeat</keyword>
<comment type="caution">
    <text evidence="3">The sequence shown here is derived from an EMBL/GenBank/DDBJ whole genome shotgun (WGS) entry which is preliminary data.</text>
</comment>
<dbReference type="SMART" id="SM00028">
    <property type="entry name" value="TPR"/>
    <property type="match status" value="8"/>
</dbReference>
<evidence type="ECO:0000256" key="1">
    <source>
        <dbReference type="PROSITE-ProRule" id="PRU00339"/>
    </source>
</evidence>
<evidence type="ECO:0000313" key="3">
    <source>
        <dbReference type="EMBL" id="KAL0432709.1"/>
    </source>
</evidence>
<reference evidence="3" key="2">
    <citation type="journal article" date="2024" name="Plant">
        <title>Genomic evolution and insights into agronomic trait innovations of Sesamum species.</title>
        <authorList>
            <person name="Miao H."/>
            <person name="Wang L."/>
            <person name="Qu L."/>
            <person name="Liu H."/>
            <person name="Sun Y."/>
            <person name="Le M."/>
            <person name="Wang Q."/>
            <person name="Wei S."/>
            <person name="Zheng Y."/>
            <person name="Lin W."/>
            <person name="Duan Y."/>
            <person name="Cao H."/>
            <person name="Xiong S."/>
            <person name="Wang X."/>
            <person name="Wei L."/>
            <person name="Li C."/>
            <person name="Ma Q."/>
            <person name="Ju M."/>
            <person name="Zhao R."/>
            <person name="Li G."/>
            <person name="Mu C."/>
            <person name="Tian Q."/>
            <person name="Mei H."/>
            <person name="Zhang T."/>
            <person name="Gao T."/>
            <person name="Zhang H."/>
        </authorList>
    </citation>
    <scope>NUCLEOTIDE SEQUENCE</scope>
    <source>
        <strain evidence="3">KEN1</strain>
    </source>
</reference>
<dbReference type="Gene3D" id="1.25.40.10">
    <property type="entry name" value="Tetratricopeptide repeat domain"/>
    <property type="match status" value="1"/>
</dbReference>
<dbReference type="PROSITE" id="PS50005">
    <property type="entry name" value="TPR"/>
    <property type="match status" value="2"/>
</dbReference>
<dbReference type="Pfam" id="PF00515">
    <property type="entry name" value="TPR_1"/>
    <property type="match status" value="1"/>
</dbReference>
<dbReference type="PROSITE" id="PS50293">
    <property type="entry name" value="TPR_REGION"/>
    <property type="match status" value="1"/>
</dbReference>
<dbReference type="InterPro" id="IPR019734">
    <property type="entry name" value="TPR_rpt"/>
</dbReference>
<dbReference type="Pfam" id="PF13414">
    <property type="entry name" value="TPR_11"/>
    <property type="match status" value="1"/>
</dbReference>
<feature type="repeat" description="TPR" evidence="1">
    <location>
        <begin position="197"/>
        <end position="230"/>
    </location>
</feature>
<accession>A0AAW2VSV1</accession>
<dbReference type="GO" id="GO:0005737">
    <property type="term" value="C:cytoplasm"/>
    <property type="evidence" value="ECO:0007669"/>
    <property type="project" value="TreeGrafter"/>
</dbReference>
<feature type="region of interest" description="Disordered" evidence="2">
    <location>
        <begin position="39"/>
        <end position="112"/>
    </location>
</feature>